<evidence type="ECO:0000259" key="2">
    <source>
        <dbReference type="Pfam" id="PF13670"/>
    </source>
</evidence>
<evidence type="ECO:0000313" key="4">
    <source>
        <dbReference type="Proteomes" id="UP000270530"/>
    </source>
</evidence>
<dbReference type="EMBL" id="AP018560">
    <property type="protein sequence ID" value="BBD79920.1"/>
    <property type="molecule type" value="Genomic_DNA"/>
</dbReference>
<keyword evidence="1" id="KW-0732">Signal</keyword>
<organism evidence="3 4">
    <name type="scientific">Aerosticca soli</name>
    <dbReference type="NCBI Taxonomy" id="2010829"/>
    <lineage>
        <taxon>Bacteria</taxon>
        <taxon>Pseudomonadati</taxon>
        <taxon>Pseudomonadota</taxon>
        <taxon>Gammaproteobacteria</taxon>
        <taxon>Lysobacterales</taxon>
        <taxon>Rhodanobacteraceae</taxon>
        <taxon>Aerosticca</taxon>
    </lineage>
</organism>
<dbReference type="KEGG" id="rbd:ALSL_1262"/>
<dbReference type="Proteomes" id="UP000270530">
    <property type="component" value="Chromosome"/>
</dbReference>
<dbReference type="RefSeq" id="WP_231700308.1">
    <property type="nucleotide sequence ID" value="NZ_AP018560.1"/>
</dbReference>
<feature type="domain" description="PepSY" evidence="2">
    <location>
        <begin position="92"/>
        <end position="151"/>
    </location>
</feature>
<feature type="chain" id="PRO_5016240097" description="PepSY domain-containing protein" evidence="1">
    <location>
        <begin position="24"/>
        <end position="154"/>
    </location>
</feature>
<evidence type="ECO:0000256" key="1">
    <source>
        <dbReference type="SAM" id="SignalP"/>
    </source>
</evidence>
<protein>
    <recommendedName>
        <fullName evidence="2">PepSY domain-containing protein</fullName>
    </recommendedName>
</protein>
<sequence length="154" mass="16547">MKALFPLTLALTLGAFASTAATAQTQPMPTAATSSAAPQALTQQDILLQLQNQGYTHVEDLKFDEGMWRAHARSGDGRNVTVRVDPATGKAFTDKPVSKLNEDEIRAALETQGYTKVHDVDFKDGVWHAEAKNAAGKSVDLKVDPQTGRVLAVD</sequence>
<dbReference type="Pfam" id="PF13670">
    <property type="entry name" value="PepSY_2"/>
    <property type="match status" value="2"/>
</dbReference>
<gene>
    <name evidence="3" type="ORF">ALSL_1262</name>
</gene>
<feature type="signal peptide" evidence="1">
    <location>
        <begin position="1"/>
        <end position="23"/>
    </location>
</feature>
<dbReference type="InterPro" id="IPR025711">
    <property type="entry name" value="PepSY"/>
</dbReference>
<proteinExistence type="predicted"/>
<name>A0A2Z6E4C0_9GAMM</name>
<dbReference type="AlphaFoldDB" id="A0A2Z6E4C0"/>
<feature type="domain" description="PepSY" evidence="2">
    <location>
        <begin position="10"/>
        <end position="91"/>
    </location>
</feature>
<reference evidence="4" key="1">
    <citation type="submission" date="2018-04" db="EMBL/GenBank/DDBJ databases">
        <authorList>
            <person name="Watanabe M."/>
            <person name="Kojima H."/>
        </authorList>
    </citation>
    <scope>NUCLEOTIDE SEQUENCE [LARGE SCALE GENOMIC DNA]</scope>
    <source>
        <strain evidence="4">Dysh456</strain>
    </source>
</reference>
<evidence type="ECO:0000313" key="3">
    <source>
        <dbReference type="EMBL" id="BBD79920.1"/>
    </source>
</evidence>
<accession>A0A2Z6E4C0</accession>
<reference evidence="4" key="2">
    <citation type="submission" date="2018-06" db="EMBL/GenBank/DDBJ databases">
        <title>Genome sequence of Rhodanobacteraceae bacterium strain Dysh456.</title>
        <authorList>
            <person name="Fukui M."/>
        </authorList>
    </citation>
    <scope>NUCLEOTIDE SEQUENCE [LARGE SCALE GENOMIC DNA]</scope>
    <source>
        <strain evidence="4">Dysh456</strain>
    </source>
</reference>
<keyword evidence="4" id="KW-1185">Reference proteome</keyword>